<gene>
    <name evidence="2" type="ORF">B0T16DRAFT_173880</name>
</gene>
<reference evidence="2" key="1">
    <citation type="submission" date="2023-06" db="EMBL/GenBank/DDBJ databases">
        <title>Genome-scale phylogeny and comparative genomics of the fungal order Sordariales.</title>
        <authorList>
            <consortium name="Lawrence Berkeley National Laboratory"/>
            <person name="Hensen N."/>
            <person name="Bonometti L."/>
            <person name="Westerberg I."/>
            <person name="Brannstrom I.O."/>
            <person name="Guillou S."/>
            <person name="Cros-Aarteil S."/>
            <person name="Calhoun S."/>
            <person name="Haridas S."/>
            <person name="Kuo A."/>
            <person name="Mondo S."/>
            <person name="Pangilinan J."/>
            <person name="Riley R."/>
            <person name="Labutti K."/>
            <person name="Andreopoulos B."/>
            <person name="Lipzen A."/>
            <person name="Chen C."/>
            <person name="Yanf M."/>
            <person name="Daum C."/>
            <person name="Ng V."/>
            <person name="Clum A."/>
            <person name="Steindorff A."/>
            <person name="Ohm R."/>
            <person name="Martin F."/>
            <person name="Silar P."/>
            <person name="Natvig D."/>
            <person name="Lalanne C."/>
            <person name="Gautier V."/>
            <person name="Ament-Velasquez S.L."/>
            <person name="Kruys A."/>
            <person name="Hutchinson M.I."/>
            <person name="Powell A.J."/>
            <person name="Barry K."/>
            <person name="Miller A.N."/>
            <person name="Grigoriev I.V."/>
            <person name="Debuchy R."/>
            <person name="Gladieux P."/>
            <person name="Thoren M.H."/>
            <person name="Johannesson H."/>
        </authorList>
    </citation>
    <scope>NUCLEOTIDE SEQUENCE</scope>
    <source>
        <strain evidence="2">SMH2532-1</strain>
    </source>
</reference>
<feature type="domain" description="Heterokaryon incompatibility" evidence="1">
    <location>
        <begin position="91"/>
        <end position="241"/>
    </location>
</feature>
<dbReference type="Proteomes" id="UP001174936">
    <property type="component" value="Unassembled WGS sequence"/>
</dbReference>
<keyword evidence="3" id="KW-1185">Reference proteome</keyword>
<dbReference type="AlphaFoldDB" id="A0AA39XYY9"/>
<name>A0AA39XYY9_9PEZI</name>
<comment type="caution">
    <text evidence="2">The sequence shown here is derived from an EMBL/GenBank/DDBJ whole genome shotgun (WGS) entry which is preliminary data.</text>
</comment>
<evidence type="ECO:0000259" key="1">
    <source>
        <dbReference type="Pfam" id="PF06985"/>
    </source>
</evidence>
<evidence type="ECO:0000313" key="3">
    <source>
        <dbReference type="Proteomes" id="UP001174936"/>
    </source>
</evidence>
<accession>A0AA39XYY9</accession>
<evidence type="ECO:0000313" key="2">
    <source>
        <dbReference type="EMBL" id="KAK0642899.1"/>
    </source>
</evidence>
<dbReference type="PANTHER" id="PTHR33112">
    <property type="entry name" value="DOMAIN PROTEIN, PUTATIVE-RELATED"/>
    <property type="match status" value="1"/>
</dbReference>
<protein>
    <submittedName>
        <fullName evidence="2">Heterokaryon incompatibility protein-domain-containing protein</fullName>
    </submittedName>
</protein>
<organism evidence="2 3">
    <name type="scientific">Cercophora newfieldiana</name>
    <dbReference type="NCBI Taxonomy" id="92897"/>
    <lineage>
        <taxon>Eukaryota</taxon>
        <taxon>Fungi</taxon>
        <taxon>Dikarya</taxon>
        <taxon>Ascomycota</taxon>
        <taxon>Pezizomycotina</taxon>
        <taxon>Sordariomycetes</taxon>
        <taxon>Sordariomycetidae</taxon>
        <taxon>Sordariales</taxon>
        <taxon>Lasiosphaeriaceae</taxon>
        <taxon>Cercophora</taxon>
    </lineage>
</organism>
<dbReference type="Pfam" id="PF06985">
    <property type="entry name" value="HET"/>
    <property type="match status" value="1"/>
</dbReference>
<dbReference type="InterPro" id="IPR010730">
    <property type="entry name" value="HET"/>
</dbReference>
<dbReference type="PANTHER" id="PTHR33112:SF16">
    <property type="entry name" value="HETEROKARYON INCOMPATIBILITY DOMAIN-CONTAINING PROTEIN"/>
    <property type="match status" value="1"/>
</dbReference>
<proteinExistence type="predicted"/>
<dbReference type="EMBL" id="JAULSV010000005">
    <property type="protein sequence ID" value="KAK0642899.1"/>
    <property type="molecule type" value="Genomic_DNA"/>
</dbReference>
<sequence length="542" mass="62222">MMTAGTDGSNGLLRFVGSPWVGIHPGVPISEDPFAHSCLQQIRVWLQDCIHHHSECRQSEPGRLPTRVIDVGASIDATPCLYVSKGETAPYTTLSYRWGTNMTFRTTKENLTTHQKALDMETLPATFRDAISVTRRLGIRYLWIDALCIVQGDNEDWRRESGRMASVYGSSTLTLSATSSASPDAGLSQRRPSTVYFHEDFTGTKHEVHIRRPIYHRFLYEPNGRRDTQYPTLNRGWCFQERLLSHRVLHFTHNEMVWDCRSDWLCECGHDSEGEKDESYLQTFHKFRQRLRTKHGDQVWDVHQQWGQIIESYCSTSLTYESDMLPAISGIVQSLQNTVLGRYFAGLWELDIIPQLMWHYIPTRPRRSFGKPTTEYVAPSFSPLSRTGGNIYYHYQKEKEFKVKVTDIQTTPLGSDPIGAVIGGHITLVGPTLAVRVISITCYLESGATVRFSTSTGQIGSMNFMPDANEYHEAIQPDDQLFLLQFHSWFWLVLRRDDQTGIFRRIGCSLYRDTFGWTQDLEKTLRLEDMAHMMLDMTLVIH</sequence>